<keyword evidence="4 8" id="KW-0812">Transmembrane</keyword>
<keyword evidence="3" id="KW-1003">Cell membrane</keyword>
<dbReference type="PANTHER" id="PTHR30614:SF0">
    <property type="entry name" value="L-CYSTINE TRANSPORT SYSTEM PERMEASE PROTEIN TCYL"/>
    <property type="match status" value="1"/>
</dbReference>
<feature type="transmembrane region" description="Helical" evidence="8">
    <location>
        <begin position="64"/>
        <end position="83"/>
    </location>
</feature>
<evidence type="ECO:0000256" key="2">
    <source>
        <dbReference type="ARBA" id="ARBA00022448"/>
    </source>
</evidence>
<evidence type="ECO:0000256" key="5">
    <source>
        <dbReference type="ARBA" id="ARBA00022970"/>
    </source>
</evidence>
<evidence type="ECO:0000256" key="4">
    <source>
        <dbReference type="ARBA" id="ARBA00022692"/>
    </source>
</evidence>
<dbReference type="InterPro" id="IPR000515">
    <property type="entry name" value="MetI-like"/>
</dbReference>
<dbReference type="PROSITE" id="PS50928">
    <property type="entry name" value="ABC_TM1"/>
    <property type="match status" value="1"/>
</dbReference>
<gene>
    <name evidence="10" type="ORF">GCM10011591_41740</name>
</gene>
<feature type="transmembrane region" description="Helical" evidence="8">
    <location>
        <begin position="195"/>
        <end position="216"/>
    </location>
</feature>
<keyword evidence="7 8" id="KW-0472">Membrane</keyword>
<dbReference type="EMBL" id="BMMW01000004">
    <property type="protein sequence ID" value="GGK65130.1"/>
    <property type="molecule type" value="Genomic_DNA"/>
</dbReference>
<feature type="domain" description="ABC transmembrane type-1" evidence="9">
    <location>
        <begin position="16"/>
        <end position="212"/>
    </location>
</feature>
<organism evidence="10 11">
    <name type="scientific">Nocardia camponoti</name>
    <dbReference type="NCBI Taxonomy" id="1616106"/>
    <lineage>
        <taxon>Bacteria</taxon>
        <taxon>Bacillati</taxon>
        <taxon>Actinomycetota</taxon>
        <taxon>Actinomycetes</taxon>
        <taxon>Mycobacteriales</taxon>
        <taxon>Nocardiaceae</taxon>
        <taxon>Nocardia</taxon>
    </lineage>
</organism>
<evidence type="ECO:0000256" key="7">
    <source>
        <dbReference type="ARBA" id="ARBA00023136"/>
    </source>
</evidence>
<evidence type="ECO:0000256" key="1">
    <source>
        <dbReference type="ARBA" id="ARBA00004651"/>
    </source>
</evidence>
<dbReference type="CDD" id="cd06261">
    <property type="entry name" value="TM_PBP2"/>
    <property type="match status" value="1"/>
</dbReference>
<evidence type="ECO:0000259" key="9">
    <source>
        <dbReference type="PROSITE" id="PS50928"/>
    </source>
</evidence>
<dbReference type="GO" id="GO:0022857">
    <property type="term" value="F:transmembrane transporter activity"/>
    <property type="evidence" value="ECO:0007669"/>
    <property type="project" value="InterPro"/>
</dbReference>
<comment type="subcellular location">
    <subcellularLocation>
        <location evidence="1 8">Cell membrane</location>
        <topology evidence="1 8">Multi-pass membrane protein</topology>
    </subcellularLocation>
</comment>
<keyword evidence="6 8" id="KW-1133">Transmembrane helix</keyword>
<dbReference type="PANTHER" id="PTHR30614">
    <property type="entry name" value="MEMBRANE COMPONENT OF AMINO ACID ABC TRANSPORTER"/>
    <property type="match status" value="1"/>
</dbReference>
<keyword evidence="2 8" id="KW-0813">Transport</keyword>
<dbReference type="InterPro" id="IPR010065">
    <property type="entry name" value="AA_ABC_transptr_permease_3TM"/>
</dbReference>
<dbReference type="Proteomes" id="UP000612956">
    <property type="component" value="Unassembled WGS sequence"/>
</dbReference>
<accession>A0A917VDB5</accession>
<dbReference type="RefSeq" id="WP_188830704.1">
    <property type="nucleotide sequence ID" value="NZ_BMMW01000004.1"/>
</dbReference>
<dbReference type="InterPro" id="IPR043429">
    <property type="entry name" value="ArtM/GltK/GlnP/TcyL/YhdX-like"/>
</dbReference>
<keyword evidence="11" id="KW-1185">Reference proteome</keyword>
<keyword evidence="5" id="KW-0029">Amino-acid transport</keyword>
<dbReference type="InterPro" id="IPR035906">
    <property type="entry name" value="MetI-like_sf"/>
</dbReference>
<reference evidence="10" key="1">
    <citation type="journal article" date="2014" name="Int. J. Syst. Evol. Microbiol.">
        <title>Complete genome sequence of Corynebacterium casei LMG S-19264T (=DSM 44701T), isolated from a smear-ripened cheese.</title>
        <authorList>
            <consortium name="US DOE Joint Genome Institute (JGI-PGF)"/>
            <person name="Walter F."/>
            <person name="Albersmeier A."/>
            <person name="Kalinowski J."/>
            <person name="Ruckert C."/>
        </authorList>
    </citation>
    <scope>NUCLEOTIDE SEQUENCE</scope>
    <source>
        <strain evidence="10">CGMCC 4.7278</strain>
    </source>
</reference>
<comment type="caution">
    <text evidence="10">The sequence shown here is derived from an EMBL/GenBank/DDBJ whole genome shotgun (WGS) entry which is preliminary data.</text>
</comment>
<evidence type="ECO:0000256" key="6">
    <source>
        <dbReference type="ARBA" id="ARBA00022989"/>
    </source>
</evidence>
<evidence type="ECO:0000313" key="10">
    <source>
        <dbReference type="EMBL" id="GGK65130.1"/>
    </source>
</evidence>
<dbReference type="AlphaFoldDB" id="A0A917VDB5"/>
<evidence type="ECO:0000256" key="8">
    <source>
        <dbReference type="RuleBase" id="RU363032"/>
    </source>
</evidence>
<feature type="transmembrane region" description="Helical" evidence="8">
    <location>
        <begin position="20"/>
        <end position="43"/>
    </location>
</feature>
<evidence type="ECO:0000313" key="11">
    <source>
        <dbReference type="Proteomes" id="UP000612956"/>
    </source>
</evidence>
<comment type="similarity">
    <text evidence="8">Belongs to the binding-protein-dependent transport system permease family.</text>
</comment>
<dbReference type="NCBIfam" id="TIGR01726">
    <property type="entry name" value="HEQRo_perm_3TM"/>
    <property type="match status" value="1"/>
</dbReference>
<evidence type="ECO:0000256" key="3">
    <source>
        <dbReference type="ARBA" id="ARBA00022475"/>
    </source>
</evidence>
<name>A0A917VDB5_9NOCA</name>
<proteinExistence type="inferred from homology"/>
<dbReference type="GO" id="GO:0006865">
    <property type="term" value="P:amino acid transport"/>
    <property type="evidence" value="ECO:0007669"/>
    <property type="project" value="UniProtKB-KW"/>
</dbReference>
<dbReference type="Gene3D" id="1.10.3720.10">
    <property type="entry name" value="MetI-like"/>
    <property type="match status" value="1"/>
</dbReference>
<sequence length="237" mass="25572">MSDHLGIYLDRVLDGLPFTLWATIGGIALTIVLSFVAGIALLSRRRGVRAVARVYVEGLRGSSEVVQLFFFAVAIPIFLGVTLGSTPQGLLVIGVLVLGLNHGAYGAEIVRGAVRSVPRGQVEAAIAVNLSPRQRLWRIELPQSLVEMLPSFNNLFIQLLKGTALLSFIAVPEIFKKADELRAVPAFSRELGVIYAIELVVYLLIALAITAIMRALERIAARVAGRPATGRALRPVI</sequence>
<dbReference type="SUPFAM" id="SSF161098">
    <property type="entry name" value="MetI-like"/>
    <property type="match status" value="1"/>
</dbReference>
<reference evidence="10" key="2">
    <citation type="submission" date="2020-09" db="EMBL/GenBank/DDBJ databases">
        <authorList>
            <person name="Sun Q."/>
            <person name="Zhou Y."/>
        </authorList>
    </citation>
    <scope>NUCLEOTIDE SEQUENCE</scope>
    <source>
        <strain evidence="10">CGMCC 4.7278</strain>
    </source>
</reference>
<protein>
    <submittedName>
        <fullName evidence="10">Ectoine/hydroxyectoine ABC transporter permease subunit EhuC</fullName>
    </submittedName>
</protein>
<dbReference type="Pfam" id="PF00528">
    <property type="entry name" value="BPD_transp_1"/>
    <property type="match status" value="1"/>
</dbReference>
<feature type="transmembrane region" description="Helical" evidence="8">
    <location>
        <begin position="89"/>
        <end position="110"/>
    </location>
</feature>
<dbReference type="GO" id="GO:0043190">
    <property type="term" value="C:ATP-binding cassette (ABC) transporter complex"/>
    <property type="evidence" value="ECO:0007669"/>
    <property type="project" value="InterPro"/>
</dbReference>